<dbReference type="AlphaFoldDB" id="A0A975J076"/>
<dbReference type="Proteomes" id="UP000676169">
    <property type="component" value="Chromosome"/>
</dbReference>
<name>A0A975J076_9BACT</name>
<accession>A0A975J076</accession>
<keyword evidence="2" id="KW-0732">Signal</keyword>
<evidence type="ECO:0000256" key="1">
    <source>
        <dbReference type="SAM" id="MobiDB-lite"/>
    </source>
</evidence>
<evidence type="ECO:0000313" key="4">
    <source>
        <dbReference type="Proteomes" id="UP000676169"/>
    </source>
</evidence>
<proteinExistence type="predicted"/>
<evidence type="ECO:0000256" key="2">
    <source>
        <dbReference type="SAM" id="SignalP"/>
    </source>
</evidence>
<dbReference type="RefSeq" id="WP_211631756.1">
    <property type="nucleotide sequence ID" value="NZ_CP073100.1"/>
</dbReference>
<sequence length="104" mass="11335">MFHRLVILFAASICCLSSCAIVKAPFTIAGAVVEGTYNVGEKIVTAPIDAYDRRQARKDAEKEKSDKEAEKKKAKQPQMQPQQGMPQPGTIMDAQPLPPIAPPQ</sequence>
<feature type="compositionally biased region" description="Low complexity" evidence="1">
    <location>
        <begin position="76"/>
        <end position="89"/>
    </location>
</feature>
<feature type="compositionally biased region" description="Basic and acidic residues" evidence="1">
    <location>
        <begin position="50"/>
        <end position="71"/>
    </location>
</feature>
<keyword evidence="4" id="KW-1185">Reference proteome</keyword>
<evidence type="ECO:0000313" key="3">
    <source>
        <dbReference type="EMBL" id="QUE51617.1"/>
    </source>
</evidence>
<dbReference type="EMBL" id="CP073100">
    <property type="protein sequence ID" value="QUE51617.1"/>
    <property type="molecule type" value="Genomic_DNA"/>
</dbReference>
<reference evidence="3" key="1">
    <citation type="submission" date="2021-04" db="EMBL/GenBank/DDBJ databases">
        <title>Luteolibacter sp. 32A isolated from the skin of an Anderson's salamander (Ambystoma andersonii).</title>
        <authorList>
            <person name="Spergser J."/>
            <person name="Busse H.-J."/>
        </authorList>
    </citation>
    <scope>NUCLEOTIDE SEQUENCE</scope>
    <source>
        <strain evidence="3">32A</strain>
    </source>
</reference>
<organism evidence="3 4">
    <name type="scientific">Luteolibacter ambystomatis</name>
    <dbReference type="NCBI Taxonomy" id="2824561"/>
    <lineage>
        <taxon>Bacteria</taxon>
        <taxon>Pseudomonadati</taxon>
        <taxon>Verrucomicrobiota</taxon>
        <taxon>Verrucomicrobiia</taxon>
        <taxon>Verrucomicrobiales</taxon>
        <taxon>Verrucomicrobiaceae</taxon>
        <taxon>Luteolibacter</taxon>
    </lineage>
</organism>
<protein>
    <recommendedName>
        <fullName evidence="5">Lipoprotein</fullName>
    </recommendedName>
</protein>
<feature type="region of interest" description="Disordered" evidence="1">
    <location>
        <begin position="48"/>
        <end position="104"/>
    </location>
</feature>
<feature type="chain" id="PRO_5037100479" description="Lipoprotein" evidence="2">
    <location>
        <begin position="21"/>
        <end position="104"/>
    </location>
</feature>
<dbReference type="KEGG" id="lamb:KBB96_01685"/>
<feature type="signal peptide" evidence="2">
    <location>
        <begin position="1"/>
        <end position="20"/>
    </location>
</feature>
<evidence type="ECO:0008006" key="5">
    <source>
        <dbReference type="Google" id="ProtNLM"/>
    </source>
</evidence>
<gene>
    <name evidence="3" type="ORF">KBB96_01685</name>
</gene>